<evidence type="ECO:0000313" key="2">
    <source>
        <dbReference type="EMBL" id="MCC6072472.1"/>
    </source>
</evidence>
<dbReference type="RefSeq" id="WP_229433353.1">
    <property type="nucleotide sequence ID" value="NZ_JAJHPV010000014.1"/>
</dbReference>
<protein>
    <submittedName>
        <fullName evidence="2">MarR family transcriptional regulator</fullName>
    </submittedName>
</protein>
<name>A0ABS8IV06_9BURK</name>
<gene>
    <name evidence="2" type="ORF">LMJ30_16115</name>
</gene>
<dbReference type="PANTHER" id="PTHR33164:SF43">
    <property type="entry name" value="HTH-TYPE TRANSCRIPTIONAL REPRESSOR YETL"/>
    <property type="match status" value="1"/>
</dbReference>
<dbReference type="SUPFAM" id="SSF46785">
    <property type="entry name" value="Winged helix' DNA-binding domain"/>
    <property type="match status" value="1"/>
</dbReference>
<dbReference type="EMBL" id="JAJHPV010000014">
    <property type="protein sequence ID" value="MCC6072472.1"/>
    <property type="molecule type" value="Genomic_DNA"/>
</dbReference>
<accession>A0ABS8IV06</accession>
<dbReference type="InterPro" id="IPR036388">
    <property type="entry name" value="WH-like_DNA-bd_sf"/>
</dbReference>
<evidence type="ECO:0000259" key="1">
    <source>
        <dbReference type="PROSITE" id="PS50995"/>
    </source>
</evidence>
<dbReference type="InterPro" id="IPR036390">
    <property type="entry name" value="WH_DNA-bd_sf"/>
</dbReference>
<reference evidence="2 3" key="1">
    <citation type="submission" date="2021-11" db="EMBL/GenBank/DDBJ databases">
        <authorList>
            <person name="Huq M.A."/>
        </authorList>
    </citation>
    <scope>NUCLEOTIDE SEQUENCE [LARGE SCALE GENOMIC DNA]</scope>
    <source>
        <strain evidence="2 3">MAHUQ-52</strain>
    </source>
</reference>
<feature type="domain" description="HTH marR-type" evidence="1">
    <location>
        <begin position="17"/>
        <end position="148"/>
    </location>
</feature>
<dbReference type="PROSITE" id="PS50995">
    <property type="entry name" value="HTH_MARR_2"/>
    <property type="match status" value="1"/>
</dbReference>
<keyword evidence="3" id="KW-1185">Reference proteome</keyword>
<dbReference type="InterPro" id="IPR039422">
    <property type="entry name" value="MarR/SlyA-like"/>
</dbReference>
<organism evidence="2 3">
    <name type="scientific">Massilia agrisoli</name>
    <dbReference type="NCBI Taxonomy" id="2892444"/>
    <lineage>
        <taxon>Bacteria</taxon>
        <taxon>Pseudomonadati</taxon>
        <taxon>Pseudomonadota</taxon>
        <taxon>Betaproteobacteria</taxon>
        <taxon>Burkholderiales</taxon>
        <taxon>Oxalobacteraceae</taxon>
        <taxon>Telluria group</taxon>
        <taxon>Massilia</taxon>
    </lineage>
</organism>
<dbReference type="Proteomes" id="UP001198701">
    <property type="component" value="Unassembled WGS sequence"/>
</dbReference>
<dbReference type="Pfam" id="PF12802">
    <property type="entry name" value="MarR_2"/>
    <property type="match status" value="1"/>
</dbReference>
<dbReference type="SMART" id="SM00347">
    <property type="entry name" value="HTH_MARR"/>
    <property type="match status" value="1"/>
</dbReference>
<dbReference type="Gene3D" id="1.10.10.10">
    <property type="entry name" value="Winged helix-like DNA-binding domain superfamily/Winged helix DNA-binding domain"/>
    <property type="match status" value="1"/>
</dbReference>
<comment type="caution">
    <text evidence="2">The sequence shown here is derived from an EMBL/GenBank/DDBJ whole genome shotgun (WGS) entry which is preliminary data.</text>
</comment>
<sequence length="148" mass="16885">MSDQKPTLPDSLRKGDFEALADFRYQIRRYLRFSETISQEHGITVLQYLLLLQLKGYPGREWATIAELAERLQSHHHGVVTLVTRCEEAGLVERRKGQGDKRVVEVVLLPKGEQLVARLALLHREQLLNLGDELLVPNAAIFMEDGKD</sequence>
<dbReference type="InterPro" id="IPR000835">
    <property type="entry name" value="HTH_MarR-typ"/>
</dbReference>
<proteinExistence type="predicted"/>
<evidence type="ECO:0000313" key="3">
    <source>
        <dbReference type="Proteomes" id="UP001198701"/>
    </source>
</evidence>
<dbReference type="PANTHER" id="PTHR33164">
    <property type="entry name" value="TRANSCRIPTIONAL REGULATOR, MARR FAMILY"/>
    <property type="match status" value="1"/>
</dbReference>